<dbReference type="InterPro" id="IPR032854">
    <property type="entry name" value="ALKBH3"/>
</dbReference>
<dbReference type="RefSeq" id="WP_189604753.1">
    <property type="nucleotide sequence ID" value="NZ_BMXB01000008.1"/>
</dbReference>
<dbReference type="Pfam" id="PF13532">
    <property type="entry name" value="2OG-FeII_Oxy_2"/>
    <property type="match status" value="1"/>
</dbReference>
<dbReference type="GO" id="GO:0006307">
    <property type="term" value="P:DNA alkylation repair"/>
    <property type="evidence" value="ECO:0007669"/>
    <property type="project" value="InterPro"/>
</dbReference>
<dbReference type="EMBL" id="BMXB01000008">
    <property type="protein sequence ID" value="GHA39762.1"/>
    <property type="molecule type" value="Genomic_DNA"/>
</dbReference>
<dbReference type="SUPFAM" id="SSF51197">
    <property type="entry name" value="Clavaminate synthase-like"/>
    <property type="match status" value="1"/>
</dbReference>
<keyword evidence="8" id="KW-0234">DNA repair</keyword>
<dbReference type="GO" id="GO:0016705">
    <property type="term" value="F:oxidoreductase activity, acting on paired donors, with incorporation or reduction of molecular oxygen"/>
    <property type="evidence" value="ECO:0007669"/>
    <property type="project" value="UniProtKB-ARBA"/>
</dbReference>
<gene>
    <name evidence="10" type="ORF">GCM10007103_21440</name>
</gene>
<evidence type="ECO:0000256" key="7">
    <source>
        <dbReference type="ARBA" id="ARBA00023004"/>
    </source>
</evidence>
<dbReference type="GO" id="GO:0016787">
    <property type="term" value="F:hydrolase activity"/>
    <property type="evidence" value="ECO:0007669"/>
    <property type="project" value="UniProtKB-ARBA"/>
</dbReference>
<organism evidence="10 11">
    <name type="scientific">Salinimicrobium marinum</name>
    <dbReference type="NCBI Taxonomy" id="680283"/>
    <lineage>
        <taxon>Bacteria</taxon>
        <taxon>Pseudomonadati</taxon>
        <taxon>Bacteroidota</taxon>
        <taxon>Flavobacteriia</taxon>
        <taxon>Flavobacteriales</taxon>
        <taxon>Flavobacteriaceae</taxon>
        <taxon>Salinimicrobium</taxon>
    </lineage>
</organism>
<evidence type="ECO:0000256" key="2">
    <source>
        <dbReference type="ARBA" id="ARBA00022723"/>
    </source>
</evidence>
<evidence type="ECO:0000256" key="1">
    <source>
        <dbReference type="ARBA" id="ARBA00001954"/>
    </source>
</evidence>
<evidence type="ECO:0000313" key="11">
    <source>
        <dbReference type="Proteomes" id="UP000610456"/>
    </source>
</evidence>
<dbReference type="InterPro" id="IPR037151">
    <property type="entry name" value="AlkB-like_sf"/>
</dbReference>
<evidence type="ECO:0000313" key="10">
    <source>
        <dbReference type="EMBL" id="GHA39762.1"/>
    </source>
</evidence>
<keyword evidence="4" id="KW-0460">Magnesium</keyword>
<dbReference type="PROSITE" id="PS51471">
    <property type="entry name" value="FE2OG_OXY"/>
    <property type="match status" value="1"/>
</dbReference>
<dbReference type="GO" id="GO:0032451">
    <property type="term" value="F:demethylase activity"/>
    <property type="evidence" value="ECO:0007669"/>
    <property type="project" value="UniProtKB-ARBA"/>
</dbReference>
<keyword evidence="5" id="KW-0223">Dioxygenase</keyword>
<keyword evidence="7" id="KW-0408">Iron</keyword>
<dbReference type="AlphaFoldDB" id="A0A918SHW2"/>
<comment type="caution">
    <text evidence="10">The sequence shown here is derived from an EMBL/GenBank/DDBJ whole genome shotgun (WGS) entry which is preliminary data.</text>
</comment>
<dbReference type="PANTHER" id="PTHR31212">
    <property type="entry name" value="ALPHA-KETOGLUTARATE-DEPENDENT DIOXYGENASE ALKB HOMOLOG 3"/>
    <property type="match status" value="1"/>
</dbReference>
<dbReference type="GO" id="GO:0046872">
    <property type="term" value="F:metal ion binding"/>
    <property type="evidence" value="ECO:0007669"/>
    <property type="project" value="UniProtKB-KW"/>
</dbReference>
<dbReference type="FunFam" id="2.60.120.590:FF:000004">
    <property type="entry name" value="DNA oxidative demethylase ALKBH2"/>
    <property type="match status" value="1"/>
</dbReference>
<dbReference type="Gene3D" id="2.60.120.590">
    <property type="entry name" value="Alpha-ketoglutarate-dependent dioxygenase AlkB-like"/>
    <property type="match status" value="1"/>
</dbReference>
<feature type="domain" description="Fe2OG dioxygenase" evidence="9">
    <location>
        <begin position="105"/>
        <end position="202"/>
    </location>
</feature>
<evidence type="ECO:0000256" key="5">
    <source>
        <dbReference type="ARBA" id="ARBA00022964"/>
    </source>
</evidence>
<keyword evidence="11" id="KW-1185">Reference proteome</keyword>
<evidence type="ECO:0000259" key="9">
    <source>
        <dbReference type="PROSITE" id="PS51471"/>
    </source>
</evidence>
<protein>
    <submittedName>
        <fullName evidence="10">Alkylated DNA repair protein</fullName>
    </submittedName>
</protein>
<dbReference type="InterPro" id="IPR027450">
    <property type="entry name" value="AlkB-like"/>
</dbReference>
<dbReference type="PANTHER" id="PTHR31212:SF4">
    <property type="entry name" value="ALPHA-KETOGLUTARATE-DEPENDENT DIOXYGENASE ALKB HOMOLOG 3"/>
    <property type="match status" value="1"/>
</dbReference>
<proteinExistence type="predicted"/>
<reference evidence="10" key="2">
    <citation type="submission" date="2020-09" db="EMBL/GenBank/DDBJ databases">
        <authorList>
            <person name="Sun Q."/>
            <person name="Kim S."/>
        </authorList>
    </citation>
    <scope>NUCLEOTIDE SEQUENCE</scope>
    <source>
        <strain evidence="10">KCTC 12719</strain>
    </source>
</reference>
<dbReference type="Proteomes" id="UP000610456">
    <property type="component" value="Unassembled WGS sequence"/>
</dbReference>
<keyword evidence="6" id="KW-0560">Oxidoreductase</keyword>
<dbReference type="InterPro" id="IPR005123">
    <property type="entry name" value="Oxoglu/Fe-dep_dioxygenase_dom"/>
</dbReference>
<evidence type="ECO:0000256" key="3">
    <source>
        <dbReference type="ARBA" id="ARBA00022763"/>
    </source>
</evidence>
<dbReference type="GO" id="GO:0051213">
    <property type="term" value="F:dioxygenase activity"/>
    <property type="evidence" value="ECO:0007669"/>
    <property type="project" value="UniProtKB-KW"/>
</dbReference>
<keyword evidence="2" id="KW-0479">Metal-binding</keyword>
<comment type="cofactor">
    <cofactor evidence="1">
        <name>Fe(2+)</name>
        <dbReference type="ChEBI" id="CHEBI:29033"/>
    </cofactor>
</comment>
<evidence type="ECO:0000256" key="6">
    <source>
        <dbReference type="ARBA" id="ARBA00023002"/>
    </source>
</evidence>
<name>A0A918SHW2_9FLAO</name>
<reference evidence="10" key="1">
    <citation type="journal article" date="2014" name="Int. J. Syst. Evol. Microbiol.">
        <title>Complete genome sequence of Corynebacterium casei LMG S-19264T (=DSM 44701T), isolated from a smear-ripened cheese.</title>
        <authorList>
            <consortium name="US DOE Joint Genome Institute (JGI-PGF)"/>
            <person name="Walter F."/>
            <person name="Albersmeier A."/>
            <person name="Kalinowski J."/>
            <person name="Ruckert C."/>
        </authorList>
    </citation>
    <scope>NUCLEOTIDE SEQUENCE</scope>
    <source>
        <strain evidence="10">KCTC 12719</strain>
    </source>
</reference>
<dbReference type="GO" id="GO:0140097">
    <property type="term" value="F:catalytic activity, acting on DNA"/>
    <property type="evidence" value="ECO:0007669"/>
    <property type="project" value="UniProtKB-ARBA"/>
</dbReference>
<evidence type="ECO:0000256" key="4">
    <source>
        <dbReference type="ARBA" id="ARBA00022842"/>
    </source>
</evidence>
<evidence type="ECO:0000256" key="8">
    <source>
        <dbReference type="ARBA" id="ARBA00023204"/>
    </source>
</evidence>
<sequence>MVTELFPLRDPQTPLVLKNSEIYFYQDFFDAASAENYNNSLHNKLPWQQDSIKLFGKVHPQPRLTALFGNNQKPYTYSNITMHPHPFSPELLEIKKRIEEETKEEFTTCLANLYRSGQDSMGWHADDEKELGRNPAIASVSFGAPRMFHLKHKTDPTQRYKIRLPSGSLLLMKGPTQHFWLHQIPKTSRPLEPRINLTFRSL</sequence>
<accession>A0A918SHW2</accession>
<keyword evidence="3" id="KW-0227">DNA damage</keyword>